<keyword evidence="2" id="KW-1133">Transmembrane helix</keyword>
<sequence length="420" mass="46782">HVVTEREASHTGLSPGQNGYTNGDTDGMTNIANKKARHSQGRHSCGNRQAVDDSTTLQLPQVLPGLQLTTVTMMLAYLMLLLSVGSVIAQEADGLLPIDSPVAIGSSSGSALDEMMVNIGDAVEEMKNETVRITILENKANVLTSEMTFLRTLTQQQDEKLIRMAQALADAGTRTHCHLIESVSSAVLPGLQLTVLTMMLAYLMLLLSVGSVIAQERDVVDEMKNETVRIIVLENKANVLTSEMTLLRTLTQQQDEKLIGMAQAIADADTLFGLSMSNTILITVFTGCTALILLVVLFICCRLLCMKNKAQCPETEREHPQAARARSTRNHYADPYRVVENHYHSNDVTRLHYATPEITYAKPEIYSTFINPSFYEEQARHEKTYDSPWQYSRRQKEQSETPECMWSTQSLQAVDNYNYD</sequence>
<keyword evidence="4" id="KW-1185">Reference proteome</keyword>
<feature type="region of interest" description="Disordered" evidence="1">
    <location>
        <begin position="1"/>
        <end position="49"/>
    </location>
</feature>
<keyword evidence="2" id="KW-0812">Transmembrane</keyword>
<comment type="caution">
    <text evidence="3">The sequence shown here is derived from an EMBL/GenBank/DDBJ whole genome shotgun (WGS) entry which is preliminary data.</text>
</comment>
<evidence type="ECO:0000313" key="4">
    <source>
        <dbReference type="Proteomes" id="UP001519460"/>
    </source>
</evidence>
<feature type="transmembrane region" description="Helical" evidence="2">
    <location>
        <begin position="280"/>
        <end position="301"/>
    </location>
</feature>
<dbReference type="EMBL" id="JACVVK020000562">
    <property type="protein sequence ID" value="KAK7465988.1"/>
    <property type="molecule type" value="Genomic_DNA"/>
</dbReference>
<feature type="compositionally biased region" description="Polar residues" evidence="1">
    <location>
        <begin position="11"/>
        <end position="32"/>
    </location>
</feature>
<organism evidence="3 4">
    <name type="scientific">Batillaria attramentaria</name>
    <dbReference type="NCBI Taxonomy" id="370345"/>
    <lineage>
        <taxon>Eukaryota</taxon>
        <taxon>Metazoa</taxon>
        <taxon>Spiralia</taxon>
        <taxon>Lophotrochozoa</taxon>
        <taxon>Mollusca</taxon>
        <taxon>Gastropoda</taxon>
        <taxon>Caenogastropoda</taxon>
        <taxon>Sorbeoconcha</taxon>
        <taxon>Cerithioidea</taxon>
        <taxon>Batillariidae</taxon>
        <taxon>Batillaria</taxon>
    </lineage>
</organism>
<protein>
    <submittedName>
        <fullName evidence="3">Uncharacterized protein</fullName>
    </submittedName>
</protein>
<dbReference type="Proteomes" id="UP001519460">
    <property type="component" value="Unassembled WGS sequence"/>
</dbReference>
<evidence type="ECO:0000313" key="3">
    <source>
        <dbReference type="EMBL" id="KAK7465988.1"/>
    </source>
</evidence>
<evidence type="ECO:0000256" key="2">
    <source>
        <dbReference type="SAM" id="Phobius"/>
    </source>
</evidence>
<gene>
    <name evidence="3" type="ORF">BaRGS_00037475</name>
</gene>
<feature type="transmembrane region" description="Helical" evidence="2">
    <location>
        <begin position="193"/>
        <end position="214"/>
    </location>
</feature>
<reference evidence="3 4" key="1">
    <citation type="journal article" date="2023" name="Sci. Data">
        <title>Genome assembly of the Korean intertidal mud-creeper Batillaria attramentaria.</title>
        <authorList>
            <person name="Patra A.K."/>
            <person name="Ho P.T."/>
            <person name="Jun S."/>
            <person name="Lee S.J."/>
            <person name="Kim Y."/>
            <person name="Won Y.J."/>
        </authorList>
    </citation>
    <scope>NUCLEOTIDE SEQUENCE [LARGE SCALE GENOMIC DNA]</scope>
    <source>
        <strain evidence="3">Wonlab-2016</strain>
    </source>
</reference>
<name>A0ABD0J923_9CAEN</name>
<accession>A0ABD0J923</accession>
<proteinExistence type="predicted"/>
<feature type="non-terminal residue" evidence="3">
    <location>
        <position position="420"/>
    </location>
</feature>
<evidence type="ECO:0000256" key="1">
    <source>
        <dbReference type="SAM" id="MobiDB-lite"/>
    </source>
</evidence>
<feature type="non-terminal residue" evidence="3">
    <location>
        <position position="1"/>
    </location>
</feature>
<dbReference type="AlphaFoldDB" id="A0ABD0J923"/>
<keyword evidence="2" id="KW-0472">Membrane</keyword>
<feature type="transmembrane region" description="Helical" evidence="2">
    <location>
        <begin position="66"/>
        <end position="89"/>
    </location>
</feature>